<accession>A0A2Z4ANM7</accession>
<dbReference type="Pfam" id="PF25917">
    <property type="entry name" value="BSH_RND"/>
    <property type="match status" value="1"/>
</dbReference>
<keyword evidence="3" id="KW-1133">Transmembrane helix</keyword>
<evidence type="ECO:0000313" key="7">
    <source>
        <dbReference type="EMBL" id="AWT61060.1"/>
    </source>
</evidence>
<dbReference type="InterPro" id="IPR006162">
    <property type="entry name" value="Ppantetheine_attach_site"/>
</dbReference>
<evidence type="ECO:0000259" key="6">
    <source>
        <dbReference type="Pfam" id="PF25989"/>
    </source>
</evidence>
<gene>
    <name evidence="7" type="primary">macA</name>
    <name evidence="7" type="ORF">DF168_02286</name>
</gene>
<dbReference type="AlphaFoldDB" id="A0A2Z4ANM7"/>
<organism evidence="7 8">
    <name type="scientific">Candidatus Moanibacter tarae</name>
    <dbReference type="NCBI Taxonomy" id="2200854"/>
    <lineage>
        <taxon>Bacteria</taxon>
        <taxon>Pseudomonadati</taxon>
        <taxon>Verrucomicrobiota</taxon>
        <taxon>Opitutia</taxon>
        <taxon>Puniceicoccales</taxon>
        <taxon>Puniceicoccales incertae sedis</taxon>
        <taxon>Candidatus Moanibacter</taxon>
    </lineage>
</organism>
<dbReference type="InterPro" id="IPR058637">
    <property type="entry name" value="YknX-like_C"/>
</dbReference>
<evidence type="ECO:0000259" key="4">
    <source>
        <dbReference type="Pfam" id="PF25917"/>
    </source>
</evidence>
<dbReference type="Gene3D" id="2.40.30.170">
    <property type="match status" value="1"/>
</dbReference>
<dbReference type="PANTHER" id="PTHR30469:SF33">
    <property type="entry name" value="SLR1207 PROTEIN"/>
    <property type="match status" value="1"/>
</dbReference>
<evidence type="ECO:0000256" key="2">
    <source>
        <dbReference type="SAM" id="Coils"/>
    </source>
</evidence>
<name>A0A2Z4ANM7_9BACT</name>
<keyword evidence="2" id="KW-0175">Coiled coil</keyword>
<evidence type="ECO:0000256" key="1">
    <source>
        <dbReference type="ARBA" id="ARBA00009477"/>
    </source>
</evidence>
<keyword evidence="3" id="KW-0472">Membrane</keyword>
<dbReference type="InterPro" id="IPR058625">
    <property type="entry name" value="MdtA-like_BSH"/>
</dbReference>
<dbReference type="GO" id="GO:0015562">
    <property type="term" value="F:efflux transmembrane transporter activity"/>
    <property type="evidence" value="ECO:0007669"/>
    <property type="project" value="TreeGrafter"/>
</dbReference>
<dbReference type="InterPro" id="IPR006143">
    <property type="entry name" value="RND_pump_MFP"/>
</dbReference>
<feature type="domain" description="CusB-like beta-barrel" evidence="5">
    <location>
        <begin position="223"/>
        <end position="294"/>
    </location>
</feature>
<dbReference type="Gene3D" id="2.40.420.20">
    <property type="match status" value="1"/>
</dbReference>
<feature type="domain" description="YknX-like C-terminal permuted SH3-like" evidence="6">
    <location>
        <begin position="304"/>
        <end position="365"/>
    </location>
</feature>
<feature type="coiled-coil region" evidence="2">
    <location>
        <begin position="144"/>
        <end position="189"/>
    </location>
</feature>
<dbReference type="EMBL" id="CP029803">
    <property type="protein sequence ID" value="AWT61060.1"/>
    <property type="molecule type" value="Genomic_DNA"/>
</dbReference>
<comment type="similarity">
    <text evidence="1">Belongs to the membrane fusion protein (MFP) (TC 8.A.1) family.</text>
</comment>
<reference evidence="7 8" key="1">
    <citation type="submission" date="2018-06" db="EMBL/GenBank/DDBJ databases">
        <title>Draft Genome Sequence of a Novel Marine Bacterium Related to the Verrucomicrobia.</title>
        <authorList>
            <person name="Vosseberg J."/>
            <person name="Martijn J."/>
            <person name="Ettema T.J.G."/>
        </authorList>
    </citation>
    <scope>NUCLEOTIDE SEQUENCE [LARGE SCALE GENOMIC DNA]</scope>
    <source>
        <strain evidence="7">TARA_B100001123</strain>
    </source>
</reference>
<dbReference type="PROSITE" id="PS00012">
    <property type="entry name" value="PHOSPHOPANTETHEINE"/>
    <property type="match status" value="1"/>
</dbReference>
<dbReference type="Pfam" id="PF25954">
    <property type="entry name" value="Beta-barrel_RND_2"/>
    <property type="match status" value="1"/>
</dbReference>
<dbReference type="Proteomes" id="UP000247465">
    <property type="component" value="Chromosome"/>
</dbReference>
<evidence type="ECO:0000313" key="8">
    <source>
        <dbReference type="Proteomes" id="UP000247465"/>
    </source>
</evidence>
<feature type="transmembrane region" description="Helical" evidence="3">
    <location>
        <begin position="7"/>
        <end position="26"/>
    </location>
</feature>
<feature type="domain" description="Multidrug resistance protein MdtA-like barrel-sandwich hybrid" evidence="4">
    <location>
        <begin position="58"/>
        <end position="212"/>
    </location>
</feature>
<sequence>MKIRSPLILFVVIIVLSGVALVTLRLSRPSAYVELVVKGNAIGAVSGTLRIKEAHRMRVRSELGGKVEATNMEIGQVINKGDLLLQLDTDDIDLAIESINIDKEAHEKHLALGSSLKFAIKAKEGVLKTQNKLHEKGSVSLTKLKTTQRQLDELYERRERQKIDNDKLLKKLETSIETKNRQLQKMSVMSPINGTIVHVYSHEGDLIGPGSVIAEVLATERRVEASISEEDFSKVEAGQHVIARLLGYGNEILEGRVTQLLPTSDPTSQRYSIFLDLNLEPERLTPGLTGEVSIIIGEREDALVIPHRALLDNSVFVVNEGVVELRSVKIGYESLNLVEILEGLEEGESVIVEELDRFREGSKVRL</sequence>
<dbReference type="InterPro" id="IPR058792">
    <property type="entry name" value="Beta-barrel_RND_2"/>
</dbReference>
<dbReference type="Gene3D" id="2.40.50.100">
    <property type="match status" value="1"/>
</dbReference>
<dbReference type="KEGG" id="mtar:DF168_02286"/>
<dbReference type="Pfam" id="PF25989">
    <property type="entry name" value="YknX_C"/>
    <property type="match status" value="1"/>
</dbReference>
<dbReference type="SUPFAM" id="SSF111369">
    <property type="entry name" value="HlyD-like secretion proteins"/>
    <property type="match status" value="1"/>
</dbReference>
<dbReference type="NCBIfam" id="TIGR01730">
    <property type="entry name" value="RND_mfp"/>
    <property type="match status" value="1"/>
</dbReference>
<evidence type="ECO:0000259" key="5">
    <source>
        <dbReference type="Pfam" id="PF25954"/>
    </source>
</evidence>
<protein>
    <submittedName>
        <fullName evidence="7">Macrolide export protein MacA</fullName>
    </submittedName>
</protein>
<evidence type="ECO:0000256" key="3">
    <source>
        <dbReference type="SAM" id="Phobius"/>
    </source>
</evidence>
<keyword evidence="3" id="KW-0812">Transmembrane</keyword>
<proteinExistence type="inferred from homology"/>
<dbReference type="GO" id="GO:1990281">
    <property type="term" value="C:efflux pump complex"/>
    <property type="evidence" value="ECO:0007669"/>
    <property type="project" value="TreeGrafter"/>
</dbReference>
<dbReference type="PANTHER" id="PTHR30469">
    <property type="entry name" value="MULTIDRUG RESISTANCE PROTEIN MDTA"/>
    <property type="match status" value="1"/>
</dbReference>